<sequence length="632" mass="71096">MATGLRSNLLDILNFGTAEAAEEERSNTTSGQIRRAVKQHATIELELRVLQLSMCTGGKHGAKENPILAKPQSRVERGLEQRPRISRKRDCPETSSHRLTEGPNNRLFSEDREATLLDANTSVLESSWIAYIGQGWLESRLLSCLRDTGGEPRGRMDHHWMWPVERGVDWHRDYHYKKHVARQCLFSACWKENAENAPSPFSGELGEDTQRAPDFILRSSDRVDFHVHKEMLKFTSDFFDGMLAVSQTNHAGDLSRNGLSVFCRYTAHACRVDQPISEPWVTQRVLIRRHSSFNSSRASAAQFNHNVPAGNARSVIFPSWDGQHACIQTEKKKGDVKATRQPRGIRWRPKQRKYQFMRVLKVLKEMLENCVLVDALAHRMFAIARLLESPALARKAAIRTLRLDVAASAKFPEMKLLDWETAQSLFDFHRACGKAAVKVLESCVQGARRLPTELRITVFDTRKRASQDDAFVWWNWEAAHCKGCAPSNIKGDDGYPTTLAAPWFRAFIKALSAKILVLPSHELVGQMASDATDFVRRDINACPACSPRAMRDLAVFARQLAYQDHQLLCETQNFSAANTQISGLRIHGATGTRRGSSYSIPPLRVEAKKSSVLEASESAATLNETLPGRSIQ</sequence>
<dbReference type="EMBL" id="JARKIF010000013">
    <property type="protein sequence ID" value="KAJ7624401.1"/>
    <property type="molecule type" value="Genomic_DNA"/>
</dbReference>
<evidence type="ECO:0000313" key="3">
    <source>
        <dbReference type="Proteomes" id="UP001221142"/>
    </source>
</evidence>
<evidence type="ECO:0008006" key="4">
    <source>
        <dbReference type="Google" id="ProtNLM"/>
    </source>
</evidence>
<proteinExistence type="predicted"/>
<name>A0AAD7BLB4_9AGAR</name>
<gene>
    <name evidence="2" type="ORF">FB45DRAFT_869337</name>
</gene>
<dbReference type="AlphaFoldDB" id="A0AAD7BLB4"/>
<feature type="compositionally biased region" description="Basic and acidic residues" evidence="1">
    <location>
        <begin position="73"/>
        <end position="100"/>
    </location>
</feature>
<accession>A0AAD7BLB4</accession>
<comment type="caution">
    <text evidence="2">The sequence shown here is derived from an EMBL/GenBank/DDBJ whole genome shotgun (WGS) entry which is preliminary data.</text>
</comment>
<protein>
    <recommendedName>
        <fullName evidence="4">BTB domain-containing protein</fullName>
    </recommendedName>
</protein>
<reference evidence="2" key="1">
    <citation type="submission" date="2023-03" db="EMBL/GenBank/DDBJ databases">
        <title>Massive genome expansion in bonnet fungi (Mycena s.s.) driven by repeated elements and novel gene families across ecological guilds.</title>
        <authorList>
            <consortium name="Lawrence Berkeley National Laboratory"/>
            <person name="Harder C.B."/>
            <person name="Miyauchi S."/>
            <person name="Viragh M."/>
            <person name="Kuo A."/>
            <person name="Thoen E."/>
            <person name="Andreopoulos B."/>
            <person name="Lu D."/>
            <person name="Skrede I."/>
            <person name="Drula E."/>
            <person name="Henrissat B."/>
            <person name="Morin E."/>
            <person name="Kohler A."/>
            <person name="Barry K."/>
            <person name="LaButti K."/>
            <person name="Morin E."/>
            <person name="Salamov A."/>
            <person name="Lipzen A."/>
            <person name="Mereny Z."/>
            <person name="Hegedus B."/>
            <person name="Baldrian P."/>
            <person name="Stursova M."/>
            <person name="Weitz H."/>
            <person name="Taylor A."/>
            <person name="Grigoriev I.V."/>
            <person name="Nagy L.G."/>
            <person name="Martin F."/>
            <person name="Kauserud H."/>
        </authorList>
    </citation>
    <scope>NUCLEOTIDE SEQUENCE</scope>
    <source>
        <strain evidence="2">9284</strain>
    </source>
</reference>
<evidence type="ECO:0000313" key="2">
    <source>
        <dbReference type="EMBL" id="KAJ7624401.1"/>
    </source>
</evidence>
<feature type="region of interest" description="Disordered" evidence="1">
    <location>
        <begin position="61"/>
        <end position="107"/>
    </location>
</feature>
<evidence type="ECO:0000256" key="1">
    <source>
        <dbReference type="SAM" id="MobiDB-lite"/>
    </source>
</evidence>
<keyword evidence="3" id="KW-1185">Reference proteome</keyword>
<organism evidence="2 3">
    <name type="scientific">Roridomyces roridus</name>
    <dbReference type="NCBI Taxonomy" id="1738132"/>
    <lineage>
        <taxon>Eukaryota</taxon>
        <taxon>Fungi</taxon>
        <taxon>Dikarya</taxon>
        <taxon>Basidiomycota</taxon>
        <taxon>Agaricomycotina</taxon>
        <taxon>Agaricomycetes</taxon>
        <taxon>Agaricomycetidae</taxon>
        <taxon>Agaricales</taxon>
        <taxon>Marasmiineae</taxon>
        <taxon>Mycenaceae</taxon>
        <taxon>Roridomyces</taxon>
    </lineage>
</organism>
<dbReference type="Proteomes" id="UP001221142">
    <property type="component" value="Unassembled WGS sequence"/>
</dbReference>